<dbReference type="InParanoid" id="A0A1Y2M0X7"/>
<evidence type="ECO:0000313" key="3">
    <source>
        <dbReference type="Proteomes" id="UP000193240"/>
    </source>
</evidence>
<feature type="compositionally biased region" description="Basic and acidic residues" evidence="1">
    <location>
        <begin position="61"/>
        <end position="70"/>
    </location>
</feature>
<feature type="region of interest" description="Disordered" evidence="1">
    <location>
        <begin position="59"/>
        <end position="115"/>
    </location>
</feature>
<feature type="compositionally biased region" description="Polar residues" evidence="1">
    <location>
        <begin position="27"/>
        <end position="38"/>
    </location>
</feature>
<dbReference type="EMBL" id="KZ107843">
    <property type="protein sequence ID" value="OSS49790.1"/>
    <property type="molecule type" value="Genomic_DNA"/>
</dbReference>
<organism evidence="2 3">
    <name type="scientific">Epicoccum nigrum</name>
    <name type="common">Soil fungus</name>
    <name type="synonym">Epicoccum purpurascens</name>
    <dbReference type="NCBI Taxonomy" id="105696"/>
    <lineage>
        <taxon>Eukaryota</taxon>
        <taxon>Fungi</taxon>
        <taxon>Dikarya</taxon>
        <taxon>Ascomycota</taxon>
        <taxon>Pezizomycotina</taxon>
        <taxon>Dothideomycetes</taxon>
        <taxon>Pleosporomycetidae</taxon>
        <taxon>Pleosporales</taxon>
        <taxon>Pleosporineae</taxon>
        <taxon>Didymellaceae</taxon>
        <taxon>Epicoccum</taxon>
    </lineage>
</organism>
<feature type="compositionally biased region" description="Polar residues" evidence="1">
    <location>
        <begin position="103"/>
        <end position="114"/>
    </location>
</feature>
<name>A0A1Y2M0X7_EPING</name>
<gene>
    <name evidence="2" type="ORF">B5807_06233</name>
</gene>
<feature type="compositionally biased region" description="Polar residues" evidence="1">
    <location>
        <begin position="71"/>
        <end position="89"/>
    </location>
</feature>
<feature type="compositionally biased region" description="Basic and acidic residues" evidence="1">
    <location>
        <begin position="9"/>
        <end position="26"/>
    </location>
</feature>
<feature type="region of interest" description="Disordered" evidence="1">
    <location>
        <begin position="1"/>
        <end position="46"/>
    </location>
</feature>
<accession>A0A1Y2M0X7</accession>
<dbReference type="AlphaFoldDB" id="A0A1Y2M0X7"/>
<reference evidence="2 3" key="1">
    <citation type="journal article" date="2017" name="Genome Announc.">
        <title>Genome sequence of the saprophytic ascomycete Epicoccum nigrum ICMP 19927 strain isolated from New Zealand.</title>
        <authorList>
            <person name="Fokin M."/>
            <person name="Fleetwood D."/>
            <person name="Weir B.S."/>
            <person name="Villas-Boas S.G."/>
        </authorList>
    </citation>
    <scope>NUCLEOTIDE SEQUENCE [LARGE SCALE GENOMIC DNA]</scope>
    <source>
        <strain evidence="2 3">ICMP 19927</strain>
    </source>
</reference>
<evidence type="ECO:0000256" key="1">
    <source>
        <dbReference type="SAM" id="MobiDB-lite"/>
    </source>
</evidence>
<keyword evidence="3" id="KW-1185">Reference proteome</keyword>
<sequence>MPIRNPFRRAPEATDEAQRNAPDNEFKNTAVTGAQPQQIKDPAEYKLSEINDSGVYLPVRRPLETSKSYDRNATTAPSHTSNVNNCTSRPHNKRSLRSGIPSRMSQLRPPTTEVSWLRPSRSTFRARVSIRTGDHLTSPRDRPSQT</sequence>
<proteinExistence type="predicted"/>
<evidence type="ECO:0000313" key="2">
    <source>
        <dbReference type="EMBL" id="OSS49790.1"/>
    </source>
</evidence>
<dbReference type="Proteomes" id="UP000193240">
    <property type="component" value="Unassembled WGS sequence"/>
</dbReference>
<protein>
    <submittedName>
        <fullName evidence="2">Uncharacterized protein</fullName>
    </submittedName>
</protein>
<feature type="compositionally biased region" description="Basic and acidic residues" evidence="1">
    <location>
        <begin position="132"/>
        <end position="146"/>
    </location>
</feature>
<feature type="region of interest" description="Disordered" evidence="1">
    <location>
        <begin position="127"/>
        <end position="146"/>
    </location>
</feature>